<proteinExistence type="predicted"/>
<dbReference type="EMBL" id="JADBGQ010000002">
    <property type="protein sequence ID" value="KAG5409119.1"/>
    <property type="molecule type" value="Genomic_DNA"/>
</dbReference>
<comment type="caution">
    <text evidence="1">The sequence shown here is derived from an EMBL/GenBank/DDBJ whole genome shotgun (WGS) entry which is preliminary data.</text>
</comment>
<evidence type="ECO:0000313" key="1">
    <source>
        <dbReference type="EMBL" id="KAG5409119.1"/>
    </source>
</evidence>
<protein>
    <submittedName>
        <fullName evidence="1">Uncharacterized protein</fullName>
    </submittedName>
</protein>
<name>A0ABQ7NE04_BRACM</name>
<gene>
    <name evidence="1" type="primary">A02g501970.1_BraROA</name>
    <name evidence="1" type="ORF">IGI04_005438</name>
</gene>
<organism evidence="1 2">
    <name type="scientific">Brassica rapa subsp. trilocularis</name>
    <dbReference type="NCBI Taxonomy" id="1813537"/>
    <lineage>
        <taxon>Eukaryota</taxon>
        <taxon>Viridiplantae</taxon>
        <taxon>Streptophyta</taxon>
        <taxon>Embryophyta</taxon>
        <taxon>Tracheophyta</taxon>
        <taxon>Spermatophyta</taxon>
        <taxon>Magnoliopsida</taxon>
        <taxon>eudicotyledons</taxon>
        <taxon>Gunneridae</taxon>
        <taxon>Pentapetalae</taxon>
        <taxon>rosids</taxon>
        <taxon>malvids</taxon>
        <taxon>Brassicales</taxon>
        <taxon>Brassicaceae</taxon>
        <taxon>Brassiceae</taxon>
        <taxon>Brassica</taxon>
    </lineage>
</organism>
<accession>A0ABQ7NE04</accession>
<sequence>MPGGYRVNEPNKLEKALSVTENISQTNYQKGILQKRKSFRALLLRFFSTSEDGKQFTSFFHIGKKAKGVS</sequence>
<dbReference type="Proteomes" id="UP000823674">
    <property type="component" value="Chromosome A02"/>
</dbReference>
<reference evidence="1 2" key="1">
    <citation type="submission" date="2021-03" db="EMBL/GenBank/DDBJ databases">
        <authorList>
            <person name="King G.J."/>
            <person name="Bancroft I."/>
            <person name="Baten A."/>
            <person name="Bloomfield J."/>
            <person name="Borpatragohain P."/>
            <person name="He Z."/>
            <person name="Irish N."/>
            <person name="Irwin J."/>
            <person name="Liu K."/>
            <person name="Mauleon R.P."/>
            <person name="Moore J."/>
            <person name="Morris R."/>
            <person name="Ostergaard L."/>
            <person name="Wang B."/>
            <person name="Wells R."/>
        </authorList>
    </citation>
    <scope>NUCLEOTIDE SEQUENCE [LARGE SCALE GENOMIC DNA]</scope>
    <source>
        <strain evidence="1">R-o-18</strain>
        <tissue evidence="1">Leaf</tissue>
    </source>
</reference>
<evidence type="ECO:0000313" key="2">
    <source>
        <dbReference type="Proteomes" id="UP000823674"/>
    </source>
</evidence>
<keyword evidence="2" id="KW-1185">Reference proteome</keyword>